<dbReference type="Gene3D" id="3.50.4.10">
    <property type="entry name" value="Hepatocyte Growth Factor"/>
    <property type="match status" value="2"/>
</dbReference>
<evidence type="ECO:0000259" key="2">
    <source>
        <dbReference type="Pfam" id="PF14295"/>
    </source>
</evidence>
<evidence type="ECO:0000313" key="4">
    <source>
        <dbReference type="Proteomes" id="UP000249619"/>
    </source>
</evidence>
<name>A0A364NBE1_STELY</name>
<feature type="compositionally biased region" description="Low complexity" evidence="1">
    <location>
        <begin position="194"/>
        <end position="211"/>
    </location>
</feature>
<dbReference type="OrthoDB" id="160645at2759"/>
<dbReference type="PANTHER" id="PTHR33946">
    <property type="match status" value="1"/>
</dbReference>
<organism evidence="3 4">
    <name type="scientific">Stemphylium lycopersici</name>
    <name type="common">Tomato gray leaf spot disease fungus</name>
    <name type="synonym">Thyrospora lycopersici</name>
    <dbReference type="NCBI Taxonomy" id="183478"/>
    <lineage>
        <taxon>Eukaryota</taxon>
        <taxon>Fungi</taxon>
        <taxon>Dikarya</taxon>
        <taxon>Ascomycota</taxon>
        <taxon>Pezizomycotina</taxon>
        <taxon>Dothideomycetes</taxon>
        <taxon>Pleosporomycetidae</taxon>
        <taxon>Pleosporales</taxon>
        <taxon>Pleosporineae</taxon>
        <taxon>Pleosporaceae</taxon>
        <taxon>Stemphylium</taxon>
    </lineage>
</organism>
<feature type="domain" description="Apple" evidence="2">
    <location>
        <begin position="574"/>
        <end position="621"/>
    </location>
</feature>
<proteinExistence type="predicted"/>
<dbReference type="Pfam" id="PF14295">
    <property type="entry name" value="PAN_4"/>
    <property type="match status" value="3"/>
</dbReference>
<dbReference type="STRING" id="183478.A0A364NBE1"/>
<feature type="region of interest" description="Disordered" evidence="1">
    <location>
        <begin position="194"/>
        <end position="273"/>
    </location>
</feature>
<dbReference type="AlphaFoldDB" id="A0A364NBE1"/>
<reference evidence="4" key="1">
    <citation type="submission" date="2018-05" db="EMBL/GenBank/DDBJ databases">
        <title>Draft genome sequence of Stemphylium lycopersici strain CIDEFI 213.</title>
        <authorList>
            <person name="Medina R."/>
            <person name="Franco M.E.E."/>
            <person name="Lucentini C.G."/>
            <person name="Saparrat M.C.N."/>
            <person name="Balatti P.A."/>
        </authorList>
    </citation>
    <scope>NUCLEOTIDE SEQUENCE [LARGE SCALE GENOMIC DNA]</scope>
    <source>
        <strain evidence="4">CIDEFI 213</strain>
    </source>
</reference>
<dbReference type="PANTHER" id="PTHR33946:SF4">
    <property type="entry name" value="COAGULATION FACTOR XI"/>
    <property type="match status" value="1"/>
</dbReference>
<dbReference type="InterPro" id="IPR003609">
    <property type="entry name" value="Pan_app"/>
</dbReference>
<protein>
    <submittedName>
        <fullName evidence="3">Sequence-specific DNA binding RNA polymerase II transcription factor</fullName>
    </submittedName>
</protein>
<feature type="compositionally biased region" description="Pro residues" evidence="1">
    <location>
        <begin position="212"/>
        <end position="239"/>
    </location>
</feature>
<evidence type="ECO:0000256" key="1">
    <source>
        <dbReference type="SAM" id="MobiDB-lite"/>
    </source>
</evidence>
<gene>
    <name evidence="3" type="ORF">DDE83_002024</name>
</gene>
<dbReference type="Proteomes" id="UP000249619">
    <property type="component" value="Unassembled WGS sequence"/>
</dbReference>
<comment type="caution">
    <text evidence="3">The sequence shown here is derived from an EMBL/GenBank/DDBJ whole genome shotgun (WGS) entry which is preliminary data.</text>
</comment>
<accession>A0A364NBE1</accession>
<sequence>MSGCSLVAQGLPSLIGTATPTFSYDHDKHYFGLGDDFGIQMTYMSGTSTCYQGTKPTFTPIISNVNIIPPYIRTCSYRTAGAPATYTGIFCDTGDLWNFPNSGALTIDNYMLFDPLGLFVNKPRPFTATFGTSPAPSTVATTTVLVTSTATSTIVGPAIPAATTTVTSASATTTRTTSVTSTFPVTQQITNTISSCTTSIPPSSSSKTPVPSSAPPPSSSSSVAPPPPPPPSSTAPAPPSSSSSISTPIPSPTTSNSATPSPSATGLSCPASNGKRFSTSKGDFIVECFVDRSDSDIGVAGNNPRNFEQCIQACAANSECQDVSYIPDGPCYLKSALGTPNSNGGVWGARIANIPMTSSAPVATTTTASATILAPPTSLSSTSTSATGPSTTGVSCPASNGATLFAGGKQYLVECRADYIGDDLPGGPTYPGSYEGCLADCSSMPNCGAVSYVINGPCYLKSGTGGGKNTNSNIIGGKLVGAGSGSSVRSSSSVVLPSTTQAPGPATVTVTTTISNTGYQCACTPTSVFTPSVSSSSAAAPSPTSKTGPITCPGDNGSTFTTDCGAVYAVECAADRFGNDLDNGLVFVDTYAKCLQACDKTPNCVDVSWVIGNDHSACYMKAGAGAIRENMNIIGGRQISGCVKISLHRKRVAHASVVPGHKLAKRGGFFGPDFTFTQEHLTATQTSTVLATVSSTSTPVSGTATSTAFTLASATITFTTSSASTVFNTVSVTTCPTPAFTG</sequence>
<feature type="compositionally biased region" description="Low complexity" evidence="1">
    <location>
        <begin position="240"/>
        <end position="265"/>
    </location>
</feature>
<evidence type="ECO:0000313" key="3">
    <source>
        <dbReference type="EMBL" id="RAR14625.1"/>
    </source>
</evidence>
<keyword evidence="4" id="KW-1185">Reference proteome</keyword>
<feature type="domain" description="Apple" evidence="2">
    <location>
        <begin position="290"/>
        <end position="334"/>
    </location>
</feature>
<dbReference type="EMBL" id="QGDH01000020">
    <property type="protein sequence ID" value="RAR14625.1"/>
    <property type="molecule type" value="Genomic_DNA"/>
</dbReference>
<feature type="domain" description="Apple" evidence="2">
    <location>
        <begin position="417"/>
        <end position="461"/>
    </location>
</feature>